<sequence>MSAHDFEPVYRSRPGADDLRPAAAERAEQIAPGLWCSPGLSNAYLLTTGDGRVIVNTGMGFEGPVHRANFDAVDSSPVRYIIFTQGHVDHVGGLDSVRDPDTTVVAQSNWTQWRDDNERLIPYRASRSAFAFSDTLATGIQAIQRRLGTKRLPAQSVPTVDLDFDDTLTLEVGGRRLELISVPGGETTDSLVIWLPEERICLCGNTFGPIFGHIPNLVTMRGDRYRDALTTIASVERVRELQPELLVTGHFEPIAGAERIHHELTRLRDAIEYIHDQTVAGMNAGKDVQTLMREITLPPEYEVGQGYGKVSWDVRAVWENYSGWFHHRSTTELYPVGFDTVGTDVVELAGADALVGRARAHLAESRPLHAIHLAELVATVRPDHPGAREVLREAHESLLDGTTNFWERAWLSRQIASYS</sequence>
<dbReference type="EMBL" id="LQOV01000031">
    <property type="protein sequence ID" value="ORV49452.1"/>
    <property type="molecule type" value="Genomic_DNA"/>
</dbReference>
<feature type="domain" description="Metallo-beta-lactamase" evidence="2">
    <location>
        <begin position="40"/>
        <end position="250"/>
    </location>
</feature>
<evidence type="ECO:0000313" key="3">
    <source>
        <dbReference type="EMBL" id="ORV49452.1"/>
    </source>
</evidence>
<dbReference type="GO" id="GO:0016787">
    <property type="term" value="F:hydrolase activity"/>
    <property type="evidence" value="ECO:0007669"/>
    <property type="project" value="UniProtKB-KW"/>
</dbReference>
<gene>
    <name evidence="3" type="ORF">AWC05_01845</name>
</gene>
<keyword evidence="4" id="KW-1185">Reference proteome</keyword>
<name>A0A1X1TXY9_MYCFL</name>
<comment type="caution">
    <text evidence="3">The sequence shown here is derived from an EMBL/GenBank/DDBJ whole genome shotgun (WGS) entry which is preliminary data.</text>
</comment>
<evidence type="ECO:0000259" key="2">
    <source>
        <dbReference type="SMART" id="SM00849"/>
    </source>
</evidence>
<dbReference type="InterPro" id="IPR029228">
    <property type="entry name" value="Alkyl_sulf_dimr"/>
</dbReference>
<dbReference type="OrthoDB" id="5240502at2"/>
<feature type="region of interest" description="Disordered" evidence="1">
    <location>
        <begin position="1"/>
        <end position="24"/>
    </location>
</feature>
<protein>
    <submittedName>
        <fullName evidence="3">MBL fold metallo-hydrolase</fullName>
    </submittedName>
</protein>
<dbReference type="InterPro" id="IPR038536">
    <property type="entry name" value="Alkyl/aryl-sulf_dimr_sf"/>
</dbReference>
<reference evidence="3 4" key="1">
    <citation type="submission" date="2016-01" db="EMBL/GenBank/DDBJ databases">
        <title>The new phylogeny of the genus Mycobacterium.</title>
        <authorList>
            <person name="Tarcisio F."/>
            <person name="Conor M."/>
            <person name="Antonella G."/>
            <person name="Elisabetta G."/>
            <person name="Giulia F.S."/>
            <person name="Sara T."/>
            <person name="Anna F."/>
            <person name="Clotilde B."/>
            <person name="Roberto B."/>
            <person name="Veronica D.S."/>
            <person name="Fabio R."/>
            <person name="Monica P."/>
            <person name="Olivier J."/>
            <person name="Enrico T."/>
            <person name="Nicola S."/>
        </authorList>
    </citation>
    <scope>NUCLEOTIDE SEQUENCE [LARGE SCALE GENOMIC DNA]</scope>
    <source>
        <strain evidence="3 4">DSM 44852</strain>
    </source>
</reference>
<organism evidence="3 4">
    <name type="scientific">Mycobacterium florentinum</name>
    <dbReference type="NCBI Taxonomy" id="292462"/>
    <lineage>
        <taxon>Bacteria</taxon>
        <taxon>Bacillati</taxon>
        <taxon>Actinomycetota</taxon>
        <taxon>Actinomycetes</taxon>
        <taxon>Mycobacteriales</taxon>
        <taxon>Mycobacteriaceae</taxon>
        <taxon>Mycobacterium</taxon>
        <taxon>Mycobacterium simiae complex</taxon>
    </lineage>
</organism>
<keyword evidence="3" id="KW-0378">Hydrolase</keyword>
<dbReference type="InterPro" id="IPR036866">
    <property type="entry name" value="RibonucZ/Hydroxyglut_hydro"/>
</dbReference>
<dbReference type="Proteomes" id="UP000193010">
    <property type="component" value="Unassembled WGS sequence"/>
</dbReference>
<dbReference type="Gene3D" id="1.25.40.880">
    <property type="entry name" value="Alkyl sulfatase, dimerisation domain"/>
    <property type="match status" value="1"/>
</dbReference>
<dbReference type="RefSeq" id="WP_085224817.1">
    <property type="nucleotide sequence ID" value="NZ_AP022576.1"/>
</dbReference>
<dbReference type="Pfam" id="PF14863">
    <property type="entry name" value="Alkyl_sulf_dimr"/>
    <property type="match status" value="1"/>
</dbReference>
<dbReference type="Pfam" id="PF00753">
    <property type="entry name" value="Lactamase_B"/>
    <property type="match status" value="1"/>
</dbReference>
<dbReference type="PANTHER" id="PTHR43223">
    <property type="entry name" value="ALKYL/ARYL-SULFATASE"/>
    <property type="match status" value="1"/>
</dbReference>
<proteinExistence type="predicted"/>
<dbReference type="GO" id="GO:0046983">
    <property type="term" value="F:protein dimerization activity"/>
    <property type="evidence" value="ECO:0007669"/>
    <property type="project" value="InterPro"/>
</dbReference>
<dbReference type="SMART" id="SM00849">
    <property type="entry name" value="Lactamase_B"/>
    <property type="match status" value="1"/>
</dbReference>
<dbReference type="Gene3D" id="3.60.15.30">
    <property type="entry name" value="Metallo-beta-lactamase domain"/>
    <property type="match status" value="1"/>
</dbReference>
<dbReference type="InterPro" id="IPR001279">
    <property type="entry name" value="Metallo-B-lactamas"/>
</dbReference>
<accession>A0A1X1TXY9</accession>
<dbReference type="AlphaFoldDB" id="A0A1X1TXY9"/>
<evidence type="ECO:0000313" key="4">
    <source>
        <dbReference type="Proteomes" id="UP000193010"/>
    </source>
</evidence>
<dbReference type="STRING" id="292462.AWC05_01845"/>
<evidence type="ECO:0000256" key="1">
    <source>
        <dbReference type="SAM" id="MobiDB-lite"/>
    </source>
</evidence>
<dbReference type="InterPro" id="IPR052195">
    <property type="entry name" value="Bact_Alkyl/Aryl-Sulfatase"/>
</dbReference>
<dbReference type="SUPFAM" id="SSF56281">
    <property type="entry name" value="Metallo-hydrolase/oxidoreductase"/>
    <property type="match status" value="1"/>
</dbReference>
<dbReference type="PANTHER" id="PTHR43223:SF2">
    <property type="entry name" value="METALLO-BETA-LACTAMASE DOMAIN-CONTAINING PROTEIN"/>
    <property type="match status" value="1"/>
</dbReference>